<evidence type="ECO:0000259" key="4">
    <source>
        <dbReference type="PROSITE" id="PS50042"/>
    </source>
</evidence>
<feature type="domain" description="HTH crp-type" evidence="5">
    <location>
        <begin position="146"/>
        <end position="219"/>
    </location>
</feature>
<comment type="caution">
    <text evidence="6">The sequence shown here is derived from an EMBL/GenBank/DDBJ whole genome shotgun (WGS) entry which is preliminary data.</text>
</comment>
<evidence type="ECO:0000256" key="2">
    <source>
        <dbReference type="ARBA" id="ARBA00023125"/>
    </source>
</evidence>
<gene>
    <name evidence="6" type="ORF">COB67_00705</name>
</gene>
<evidence type="ECO:0000256" key="1">
    <source>
        <dbReference type="ARBA" id="ARBA00023015"/>
    </source>
</evidence>
<dbReference type="SUPFAM" id="SSF51206">
    <property type="entry name" value="cAMP-binding domain-like"/>
    <property type="match status" value="1"/>
</dbReference>
<dbReference type="PROSITE" id="PS51063">
    <property type="entry name" value="HTH_CRP_2"/>
    <property type="match status" value="1"/>
</dbReference>
<dbReference type="InterPro" id="IPR014710">
    <property type="entry name" value="RmlC-like_jellyroll"/>
</dbReference>
<dbReference type="Pfam" id="PF00027">
    <property type="entry name" value="cNMP_binding"/>
    <property type="match status" value="1"/>
</dbReference>
<dbReference type="InterPro" id="IPR036388">
    <property type="entry name" value="WH-like_DNA-bd_sf"/>
</dbReference>
<dbReference type="Gene3D" id="1.10.10.10">
    <property type="entry name" value="Winged helix-like DNA-binding domain superfamily/Winged helix DNA-binding domain"/>
    <property type="match status" value="1"/>
</dbReference>
<evidence type="ECO:0000256" key="3">
    <source>
        <dbReference type="ARBA" id="ARBA00023163"/>
    </source>
</evidence>
<dbReference type="GO" id="GO:0003700">
    <property type="term" value="F:DNA-binding transcription factor activity"/>
    <property type="evidence" value="ECO:0007669"/>
    <property type="project" value="TreeGrafter"/>
</dbReference>
<protein>
    <recommendedName>
        <fullName evidence="8">Crp/Fnr family transcriptional regulator</fullName>
    </recommendedName>
</protein>
<name>A0A2A4TBF2_9DELT</name>
<dbReference type="GO" id="GO:0005829">
    <property type="term" value="C:cytosol"/>
    <property type="evidence" value="ECO:0007669"/>
    <property type="project" value="TreeGrafter"/>
</dbReference>
<dbReference type="Pfam" id="PF13545">
    <property type="entry name" value="HTH_Crp_2"/>
    <property type="match status" value="1"/>
</dbReference>
<dbReference type="CDD" id="cd00038">
    <property type="entry name" value="CAP_ED"/>
    <property type="match status" value="1"/>
</dbReference>
<proteinExistence type="predicted"/>
<dbReference type="InterPro" id="IPR050397">
    <property type="entry name" value="Env_Response_Regulators"/>
</dbReference>
<dbReference type="InterPro" id="IPR012318">
    <property type="entry name" value="HTH_CRP"/>
</dbReference>
<dbReference type="SMART" id="SM00100">
    <property type="entry name" value="cNMP"/>
    <property type="match status" value="1"/>
</dbReference>
<sequence>MGVSGLYERHLTNALNSQEVTHFFMECGKLVTFSKGTALYAPGEVSDKIFCVNHGEIKISRSTNDGKEIILDLLGPGAVFGEVETISNINRKNTAIAKKDTILHCVSKATLEERMNQDPRIALWIVNKVSQKQIKTENLLENLLFKSANAKVANVLLDLARTHGVKNDRGTLIDYLITHQEIGNTIATTRETVSYAFMEFRQMGLIDTVKRRTIILDQEALEEVAAD</sequence>
<evidence type="ECO:0000259" key="5">
    <source>
        <dbReference type="PROSITE" id="PS51063"/>
    </source>
</evidence>
<dbReference type="InterPro" id="IPR018490">
    <property type="entry name" value="cNMP-bd_dom_sf"/>
</dbReference>
<dbReference type="SUPFAM" id="SSF46785">
    <property type="entry name" value="Winged helix' DNA-binding domain"/>
    <property type="match status" value="1"/>
</dbReference>
<dbReference type="InterPro" id="IPR036390">
    <property type="entry name" value="WH_DNA-bd_sf"/>
</dbReference>
<dbReference type="Gene3D" id="2.60.120.10">
    <property type="entry name" value="Jelly Rolls"/>
    <property type="match status" value="1"/>
</dbReference>
<keyword evidence="2" id="KW-0238">DNA-binding</keyword>
<dbReference type="SMART" id="SM00419">
    <property type="entry name" value="HTH_CRP"/>
    <property type="match status" value="1"/>
</dbReference>
<dbReference type="Proteomes" id="UP000218113">
    <property type="component" value="Unassembled WGS sequence"/>
</dbReference>
<dbReference type="InterPro" id="IPR000595">
    <property type="entry name" value="cNMP-bd_dom"/>
</dbReference>
<dbReference type="PROSITE" id="PS50042">
    <property type="entry name" value="CNMP_BINDING_3"/>
    <property type="match status" value="1"/>
</dbReference>
<dbReference type="GO" id="GO:0003677">
    <property type="term" value="F:DNA binding"/>
    <property type="evidence" value="ECO:0007669"/>
    <property type="project" value="UniProtKB-KW"/>
</dbReference>
<reference evidence="7" key="1">
    <citation type="submission" date="2017-08" db="EMBL/GenBank/DDBJ databases">
        <title>A dynamic microbial community with high functional redundancy inhabits the cold, oxic subseafloor aquifer.</title>
        <authorList>
            <person name="Tully B.J."/>
            <person name="Wheat C.G."/>
            <person name="Glazer B.T."/>
            <person name="Huber J.A."/>
        </authorList>
    </citation>
    <scope>NUCLEOTIDE SEQUENCE [LARGE SCALE GENOMIC DNA]</scope>
</reference>
<dbReference type="PANTHER" id="PTHR24567:SF26">
    <property type="entry name" value="REGULATORY PROTEIN YEIL"/>
    <property type="match status" value="1"/>
</dbReference>
<dbReference type="AlphaFoldDB" id="A0A2A4TBF2"/>
<evidence type="ECO:0008006" key="8">
    <source>
        <dbReference type="Google" id="ProtNLM"/>
    </source>
</evidence>
<evidence type="ECO:0000313" key="6">
    <source>
        <dbReference type="EMBL" id="PCI30704.1"/>
    </source>
</evidence>
<dbReference type="EMBL" id="NVSR01000002">
    <property type="protein sequence ID" value="PCI30704.1"/>
    <property type="molecule type" value="Genomic_DNA"/>
</dbReference>
<keyword evidence="3" id="KW-0804">Transcription</keyword>
<organism evidence="6 7">
    <name type="scientific">SAR324 cluster bacterium</name>
    <dbReference type="NCBI Taxonomy" id="2024889"/>
    <lineage>
        <taxon>Bacteria</taxon>
        <taxon>Deltaproteobacteria</taxon>
        <taxon>SAR324 cluster</taxon>
    </lineage>
</organism>
<feature type="domain" description="Cyclic nucleotide-binding" evidence="4">
    <location>
        <begin position="2"/>
        <end position="115"/>
    </location>
</feature>
<dbReference type="PANTHER" id="PTHR24567">
    <property type="entry name" value="CRP FAMILY TRANSCRIPTIONAL REGULATORY PROTEIN"/>
    <property type="match status" value="1"/>
</dbReference>
<accession>A0A2A4TBF2</accession>
<evidence type="ECO:0000313" key="7">
    <source>
        <dbReference type="Proteomes" id="UP000218113"/>
    </source>
</evidence>
<keyword evidence="1" id="KW-0805">Transcription regulation</keyword>